<name>A0A8S5PSU7_9CAUD</name>
<accession>A0A8S5PSU7</accession>
<dbReference type="EMBL" id="BK015488">
    <property type="protein sequence ID" value="DAE09537.1"/>
    <property type="molecule type" value="Genomic_DNA"/>
</dbReference>
<sequence>MYYKVMYNNRVIDVLDHLVYVKYQPKHNILTLCPEDEAQGFLSSDGDKVWHSEELYKFPVEGYDTVQLIPIDTYEYQKLKMLNGKTAEEIIDAYTLELLKGGVL</sequence>
<protein>
    <submittedName>
        <fullName evidence="1">Uncharacterized protein</fullName>
    </submittedName>
</protein>
<reference evidence="1" key="1">
    <citation type="journal article" date="2021" name="Proc. Natl. Acad. Sci. U.S.A.">
        <title>A Catalog of Tens of Thousands of Viruses from Human Metagenomes Reveals Hidden Associations with Chronic Diseases.</title>
        <authorList>
            <person name="Tisza M.J."/>
            <person name="Buck C.B."/>
        </authorList>
    </citation>
    <scope>NUCLEOTIDE SEQUENCE</scope>
    <source>
        <strain evidence="1">Ct96x5</strain>
    </source>
</reference>
<organism evidence="1">
    <name type="scientific">Siphoviridae sp. ct96x5</name>
    <dbReference type="NCBI Taxonomy" id="2825367"/>
    <lineage>
        <taxon>Viruses</taxon>
        <taxon>Duplodnaviria</taxon>
        <taxon>Heunggongvirae</taxon>
        <taxon>Uroviricota</taxon>
        <taxon>Caudoviricetes</taxon>
    </lineage>
</organism>
<proteinExistence type="predicted"/>
<evidence type="ECO:0000313" key="1">
    <source>
        <dbReference type="EMBL" id="DAE09537.1"/>
    </source>
</evidence>